<comment type="caution">
    <text evidence="1">The sequence shown here is derived from an EMBL/GenBank/DDBJ whole genome shotgun (WGS) entry which is preliminary data.</text>
</comment>
<proteinExistence type="predicted"/>
<organism evidence="1 2">
    <name type="scientific">Lipomyces orientalis</name>
    <dbReference type="NCBI Taxonomy" id="1233043"/>
    <lineage>
        <taxon>Eukaryota</taxon>
        <taxon>Fungi</taxon>
        <taxon>Dikarya</taxon>
        <taxon>Ascomycota</taxon>
        <taxon>Saccharomycotina</taxon>
        <taxon>Lipomycetes</taxon>
        <taxon>Lipomycetales</taxon>
        <taxon>Lipomycetaceae</taxon>
        <taxon>Lipomyces</taxon>
    </lineage>
</organism>
<evidence type="ECO:0000313" key="1">
    <source>
        <dbReference type="EMBL" id="KAK9324201.1"/>
    </source>
</evidence>
<evidence type="ECO:0000313" key="2">
    <source>
        <dbReference type="Proteomes" id="UP001489719"/>
    </source>
</evidence>
<sequence>MSQYSDVRVYMRPVARDVERSDVENLFKGYGKLVEVKLMSGFGFVEFENPRDAQDANSVRPINYLLRLLLTNAIADNKDFMGERLQVEFAKVQRRREPSGRDDFRRDSRDRGDFGRRDLGRDRRPRRSAFRIRVSGLPSDCSWQDLKDFARRANVEVLFADVSRDRDGTGVMEFEREDDLEIAMSKLSGEEVKGVPVTLKDEISDPPRERSRSPYRRSSPPRRSYGGRYGGDDDGYRRRDRSRSPRRDRDRRDRGDRYDRRDRDRGDRRGGDRDRDRDTRDDDRAPLPPPADTTATGEWDRAEVASADGDFPAPSAANNDSW</sequence>
<accession>A0ACC3TTU9</accession>
<gene>
    <name evidence="1" type="ORF">V1517DRAFT_351519</name>
</gene>
<reference evidence="2" key="1">
    <citation type="journal article" date="2024" name="Front. Bioeng. Biotechnol.">
        <title>Genome-scale model development and genomic sequencing of the oleaginous clade Lipomyces.</title>
        <authorList>
            <person name="Czajka J.J."/>
            <person name="Han Y."/>
            <person name="Kim J."/>
            <person name="Mondo S.J."/>
            <person name="Hofstad B.A."/>
            <person name="Robles A."/>
            <person name="Haridas S."/>
            <person name="Riley R."/>
            <person name="LaButti K."/>
            <person name="Pangilinan J."/>
            <person name="Andreopoulos W."/>
            <person name="Lipzen A."/>
            <person name="Yan J."/>
            <person name="Wang M."/>
            <person name="Ng V."/>
            <person name="Grigoriev I.V."/>
            <person name="Spatafora J.W."/>
            <person name="Magnuson J.K."/>
            <person name="Baker S.E."/>
            <person name="Pomraning K.R."/>
        </authorList>
    </citation>
    <scope>NUCLEOTIDE SEQUENCE [LARGE SCALE GENOMIC DNA]</scope>
    <source>
        <strain evidence="2">CBS 10300</strain>
    </source>
</reference>
<name>A0ACC3TTU9_9ASCO</name>
<dbReference type="EMBL" id="MU970052">
    <property type="protein sequence ID" value="KAK9324201.1"/>
    <property type="molecule type" value="Genomic_DNA"/>
</dbReference>
<protein>
    <submittedName>
        <fullName evidence="1">Uncharacterized protein</fullName>
    </submittedName>
</protein>
<keyword evidence="2" id="KW-1185">Reference proteome</keyword>
<dbReference type="Proteomes" id="UP001489719">
    <property type="component" value="Unassembled WGS sequence"/>
</dbReference>